<evidence type="ECO:0000256" key="2">
    <source>
        <dbReference type="ARBA" id="ARBA00022448"/>
    </source>
</evidence>
<evidence type="ECO:0000256" key="6">
    <source>
        <dbReference type="SAM" id="Phobius"/>
    </source>
</evidence>
<evidence type="ECO:0000256" key="4">
    <source>
        <dbReference type="ARBA" id="ARBA00022989"/>
    </source>
</evidence>
<feature type="transmembrane region" description="Helical" evidence="6">
    <location>
        <begin position="313"/>
        <end position="333"/>
    </location>
</feature>
<keyword evidence="2" id="KW-0813">Transport</keyword>
<feature type="transmembrane region" description="Helical" evidence="6">
    <location>
        <begin position="12"/>
        <end position="30"/>
    </location>
</feature>
<feature type="transmembrane region" description="Helical" evidence="6">
    <location>
        <begin position="82"/>
        <end position="100"/>
    </location>
</feature>
<comment type="subcellular location">
    <subcellularLocation>
        <location evidence="1">Membrane</location>
        <topology evidence="1">Multi-pass membrane protein</topology>
    </subcellularLocation>
</comment>
<keyword evidence="5 6" id="KW-0472">Membrane</keyword>
<evidence type="ECO:0000313" key="7">
    <source>
        <dbReference type="EMBL" id="KKN83412.1"/>
    </source>
</evidence>
<dbReference type="GO" id="GO:0005384">
    <property type="term" value="F:manganese ion transmembrane transporter activity"/>
    <property type="evidence" value="ECO:0007669"/>
    <property type="project" value="TreeGrafter"/>
</dbReference>
<dbReference type="PANTHER" id="PTHR11706:SF33">
    <property type="entry name" value="NATURAL RESISTANCE-ASSOCIATED MACROPHAGE PROTEIN 2"/>
    <property type="match status" value="1"/>
</dbReference>
<protein>
    <submittedName>
        <fullName evidence="7">Uncharacterized protein</fullName>
    </submittedName>
</protein>
<dbReference type="InterPro" id="IPR001046">
    <property type="entry name" value="NRAMP_fam"/>
</dbReference>
<evidence type="ECO:0000256" key="1">
    <source>
        <dbReference type="ARBA" id="ARBA00004141"/>
    </source>
</evidence>
<accession>A0A0F9U7V0</accession>
<sequence>MKSKIQNFFKALGPGFIIAAVVLGPGSITVSSKIGATHGYSLLWVIALGAVSMSVYTTMSVRYGVLHEKSLLKTIAEKYGKWFSIAIGVCSFLAALSFQFGNNLGVGMGMKTLTGINEAIWPLIFTPLAIVLVFFTKNLYKALEQIMMVMVIILILAFIINLIFIRPDLEAAAIGFIPSAVSGRDFNEIAALVGTTFVLHNAFFQAYLVQGKGWKLADMHKSIRDTKIGVFLLALISTLVIVTAAATLKPKGISVNSAADMAIQLEMLLGSFAKYIFGFGFMAAAFSSLVVNSVTGGGLLADSMGLGSSMNEKMPKVFTAIILLAGMVIAVFFKGNVIYALIMAQASSILGVPLIAIGLFLVLNSKSIMGKYRNSILQNIMAVIGFILISALVYFMYGKLIGYLTI</sequence>
<feature type="transmembrane region" description="Helical" evidence="6">
    <location>
        <begin position="147"/>
        <end position="165"/>
    </location>
</feature>
<dbReference type="AlphaFoldDB" id="A0A0F9U7V0"/>
<comment type="caution">
    <text evidence="7">The sequence shown here is derived from an EMBL/GenBank/DDBJ whole genome shotgun (WGS) entry which is preliminary data.</text>
</comment>
<dbReference type="Pfam" id="PF01566">
    <property type="entry name" value="Nramp"/>
    <property type="match status" value="1"/>
</dbReference>
<proteinExistence type="predicted"/>
<feature type="transmembrane region" description="Helical" evidence="6">
    <location>
        <begin position="230"/>
        <end position="248"/>
    </location>
</feature>
<dbReference type="PANTHER" id="PTHR11706">
    <property type="entry name" value="SOLUTE CARRIER PROTEIN FAMILY 11 MEMBER"/>
    <property type="match status" value="1"/>
</dbReference>
<keyword evidence="4 6" id="KW-1133">Transmembrane helix</keyword>
<feature type="transmembrane region" description="Helical" evidence="6">
    <location>
        <begin position="120"/>
        <end position="140"/>
    </location>
</feature>
<organism evidence="7">
    <name type="scientific">marine sediment metagenome</name>
    <dbReference type="NCBI Taxonomy" id="412755"/>
    <lineage>
        <taxon>unclassified sequences</taxon>
        <taxon>metagenomes</taxon>
        <taxon>ecological metagenomes</taxon>
    </lineage>
</organism>
<evidence type="ECO:0000256" key="5">
    <source>
        <dbReference type="ARBA" id="ARBA00023136"/>
    </source>
</evidence>
<feature type="transmembrane region" description="Helical" evidence="6">
    <location>
        <begin position="339"/>
        <end position="364"/>
    </location>
</feature>
<name>A0A0F9U7V0_9ZZZZ</name>
<dbReference type="EMBL" id="LAZR01000185">
    <property type="protein sequence ID" value="KKN83412.1"/>
    <property type="molecule type" value="Genomic_DNA"/>
</dbReference>
<dbReference type="NCBIfam" id="NF037982">
    <property type="entry name" value="Nramp_1"/>
    <property type="match status" value="1"/>
</dbReference>
<feature type="transmembrane region" description="Helical" evidence="6">
    <location>
        <begin position="275"/>
        <end position="301"/>
    </location>
</feature>
<feature type="transmembrane region" description="Helical" evidence="6">
    <location>
        <begin position="42"/>
        <end position="61"/>
    </location>
</feature>
<dbReference type="GO" id="GO:0034755">
    <property type="term" value="P:iron ion transmembrane transport"/>
    <property type="evidence" value="ECO:0007669"/>
    <property type="project" value="TreeGrafter"/>
</dbReference>
<feature type="transmembrane region" description="Helical" evidence="6">
    <location>
        <begin position="376"/>
        <end position="397"/>
    </location>
</feature>
<dbReference type="Gene3D" id="1.20.1740.10">
    <property type="entry name" value="Amino acid/polyamine transporter I"/>
    <property type="match status" value="1"/>
</dbReference>
<keyword evidence="3 6" id="KW-0812">Transmembrane</keyword>
<evidence type="ECO:0000256" key="3">
    <source>
        <dbReference type="ARBA" id="ARBA00022692"/>
    </source>
</evidence>
<dbReference type="GO" id="GO:0005886">
    <property type="term" value="C:plasma membrane"/>
    <property type="evidence" value="ECO:0007669"/>
    <property type="project" value="TreeGrafter"/>
</dbReference>
<gene>
    <name evidence="7" type="ORF">LCGC14_0299470</name>
</gene>
<reference evidence="7" key="1">
    <citation type="journal article" date="2015" name="Nature">
        <title>Complex archaea that bridge the gap between prokaryotes and eukaryotes.</title>
        <authorList>
            <person name="Spang A."/>
            <person name="Saw J.H."/>
            <person name="Jorgensen S.L."/>
            <person name="Zaremba-Niedzwiedzka K."/>
            <person name="Martijn J."/>
            <person name="Lind A.E."/>
            <person name="van Eijk R."/>
            <person name="Schleper C."/>
            <person name="Guy L."/>
            <person name="Ettema T.J."/>
        </authorList>
    </citation>
    <scope>NUCLEOTIDE SEQUENCE</scope>
</reference>
<feature type="transmembrane region" description="Helical" evidence="6">
    <location>
        <begin position="189"/>
        <end position="209"/>
    </location>
</feature>
<dbReference type="GO" id="GO:0015086">
    <property type="term" value="F:cadmium ion transmembrane transporter activity"/>
    <property type="evidence" value="ECO:0007669"/>
    <property type="project" value="TreeGrafter"/>
</dbReference>